<feature type="domain" description="Histidine kinase" evidence="7">
    <location>
        <begin position="161"/>
        <end position="382"/>
    </location>
</feature>
<dbReference type="PRINTS" id="PR00344">
    <property type="entry name" value="BCTRLSENSOR"/>
</dbReference>
<comment type="catalytic activity">
    <reaction evidence="1">
        <text>ATP + protein L-histidine = ADP + protein N-phospho-L-histidine.</text>
        <dbReference type="EC" id="2.7.13.3"/>
    </reaction>
</comment>
<dbReference type="InterPro" id="IPR013656">
    <property type="entry name" value="PAS_4"/>
</dbReference>
<comment type="caution">
    <text evidence="9">The sequence shown here is derived from an EMBL/GenBank/DDBJ whole genome shotgun (WGS) entry which is preliminary data.</text>
</comment>
<keyword evidence="6" id="KW-0902">Two-component regulatory system</keyword>
<dbReference type="Pfam" id="PF08448">
    <property type="entry name" value="PAS_4"/>
    <property type="match status" value="1"/>
</dbReference>
<dbReference type="SMART" id="SM00387">
    <property type="entry name" value="HATPase_c"/>
    <property type="match status" value="1"/>
</dbReference>
<dbReference type="Gene3D" id="3.30.565.10">
    <property type="entry name" value="Histidine kinase-like ATPase, C-terminal domain"/>
    <property type="match status" value="1"/>
</dbReference>
<dbReference type="SMART" id="SM00091">
    <property type="entry name" value="PAS"/>
    <property type="match status" value="2"/>
</dbReference>
<dbReference type="SUPFAM" id="SSF47384">
    <property type="entry name" value="Homodimeric domain of signal transducing histidine kinase"/>
    <property type="match status" value="1"/>
</dbReference>
<dbReference type="InterPro" id="IPR000014">
    <property type="entry name" value="PAS"/>
</dbReference>
<dbReference type="PROSITE" id="PS50109">
    <property type="entry name" value="HIS_KIN"/>
    <property type="match status" value="1"/>
</dbReference>
<evidence type="ECO:0000259" key="8">
    <source>
        <dbReference type="PROSITE" id="PS50112"/>
    </source>
</evidence>
<evidence type="ECO:0000313" key="9">
    <source>
        <dbReference type="EMBL" id="MFC3230125.1"/>
    </source>
</evidence>
<keyword evidence="9" id="KW-0547">Nucleotide-binding</keyword>
<dbReference type="Pfam" id="PF00989">
    <property type="entry name" value="PAS"/>
    <property type="match status" value="1"/>
</dbReference>
<evidence type="ECO:0000313" key="10">
    <source>
        <dbReference type="Proteomes" id="UP001595528"/>
    </source>
</evidence>
<organism evidence="9 10">
    <name type="scientific">Marinibaculum pumilum</name>
    <dbReference type="NCBI Taxonomy" id="1766165"/>
    <lineage>
        <taxon>Bacteria</taxon>
        <taxon>Pseudomonadati</taxon>
        <taxon>Pseudomonadota</taxon>
        <taxon>Alphaproteobacteria</taxon>
        <taxon>Rhodospirillales</taxon>
        <taxon>Rhodospirillaceae</taxon>
        <taxon>Marinibaculum</taxon>
    </lineage>
</organism>
<dbReference type="PROSITE" id="PS50112">
    <property type="entry name" value="PAS"/>
    <property type="match status" value="1"/>
</dbReference>
<dbReference type="SMART" id="SM00388">
    <property type="entry name" value="HisKA"/>
    <property type="match status" value="1"/>
</dbReference>
<name>A0ABV7L634_9PROT</name>
<dbReference type="InterPro" id="IPR003594">
    <property type="entry name" value="HATPase_dom"/>
</dbReference>
<keyword evidence="3" id="KW-0597">Phosphoprotein</keyword>
<dbReference type="EMBL" id="JBHRTR010000036">
    <property type="protein sequence ID" value="MFC3230125.1"/>
    <property type="molecule type" value="Genomic_DNA"/>
</dbReference>
<dbReference type="SUPFAM" id="SSF55874">
    <property type="entry name" value="ATPase domain of HSP90 chaperone/DNA topoisomerase II/histidine kinase"/>
    <property type="match status" value="1"/>
</dbReference>
<dbReference type="InterPro" id="IPR036097">
    <property type="entry name" value="HisK_dim/P_sf"/>
</dbReference>
<dbReference type="InterPro" id="IPR035965">
    <property type="entry name" value="PAS-like_dom_sf"/>
</dbReference>
<keyword evidence="5" id="KW-0418">Kinase</keyword>
<sequence>MKNLIDTGKADFWATGPLETVSSLLDAIGIAVFVIAVRDDGYVVEFINSAYERVFSTRNEQIAGRRLDDILPPRHAQQVAENYRRCIAAGSIVEYDEDIELPGGLFYARTTLTPLRDGARTVRLIGSSMDFTDRRKLEFDLETARDRAEVANRAKTEFMANMSHELRTPLNAVIGYAEMLEAEMFGALGSPKYREYSGDIAFAGRHLLEIINDILDLARIESGATPLDEAPVVPAEIVEDAARLSQARAETVAAEMLPNRLPDGIRLRADRRLLRQALVNLVANARKFSADITAVQVGSDLLADGRLCFYVSDTGRGIAARDLPTALAPFGRIESADKAGPAGAGLGLPITRTIAERHGGELFINSEPGVGTTVYLVLPTDRVEAPEGTRPQPSIAGLKDFFALDGVALADSVPAMSERGLDELPVGTVLLDGSGKVLRYNAVEAGFAELRAERVKGRNFFREIAPCTFTDTFHGRFRDVSEGRSRSEIFSYVFTLRRPWKVLIEMRPGPEAGTVWLFIRWV</sequence>
<evidence type="ECO:0000256" key="4">
    <source>
        <dbReference type="ARBA" id="ARBA00022679"/>
    </source>
</evidence>
<accession>A0ABV7L634</accession>
<evidence type="ECO:0000256" key="6">
    <source>
        <dbReference type="ARBA" id="ARBA00023012"/>
    </source>
</evidence>
<dbReference type="PANTHER" id="PTHR43711">
    <property type="entry name" value="TWO-COMPONENT HISTIDINE KINASE"/>
    <property type="match status" value="1"/>
</dbReference>
<keyword evidence="9" id="KW-0067">ATP-binding</keyword>
<dbReference type="InterPro" id="IPR003661">
    <property type="entry name" value="HisK_dim/P_dom"/>
</dbReference>
<evidence type="ECO:0000256" key="3">
    <source>
        <dbReference type="ARBA" id="ARBA00022553"/>
    </source>
</evidence>
<dbReference type="Gene3D" id="3.30.450.20">
    <property type="entry name" value="PAS domain"/>
    <property type="match status" value="2"/>
</dbReference>
<proteinExistence type="predicted"/>
<protein>
    <recommendedName>
        <fullName evidence="2">histidine kinase</fullName>
        <ecNumber evidence="2">2.7.13.3</ecNumber>
    </recommendedName>
</protein>
<gene>
    <name evidence="9" type="ORF">ACFOGJ_22945</name>
</gene>
<feature type="domain" description="PAS" evidence="8">
    <location>
        <begin position="17"/>
        <end position="90"/>
    </location>
</feature>
<dbReference type="InterPro" id="IPR050736">
    <property type="entry name" value="Sensor_HK_Regulatory"/>
</dbReference>
<dbReference type="InterPro" id="IPR036890">
    <property type="entry name" value="HATPase_C_sf"/>
</dbReference>
<reference evidence="10" key="1">
    <citation type="journal article" date="2019" name="Int. J. Syst. Evol. Microbiol.">
        <title>The Global Catalogue of Microorganisms (GCM) 10K type strain sequencing project: providing services to taxonomists for standard genome sequencing and annotation.</title>
        <authorList>
            <consortium name="The Broad Institute Genomics Platform"/>
            <consortium name="The Broad Institute Genome Sequencing Center for Infectious Disease"/>
            <person name="Wu L."/>
            <person name="Ma J."/>
        </authorList>
    </citation>
    <scope>NUCLEOTIDE SEQUENCE [LARGE SCALE GENOMIC DNA]</scope>
    <source>
        <strain evidence="10">KCTC 42964</strain>
    </source>
</reference>
<dbReference type="InterPro" id="IPR005467">
    <property type="entry name" value="His_kinase_dom"/>
</dbReference>
<dbReference type="CDD" id="cd00130">
    <property type="entry name" value="PAS"/>
    <property type="match status" value="1"/>
</dbReference>
<dbReference type="EC" id="2.7.13.3" evidence="2"/>
<dbReference type="Proteomes" id="UP001595528">
    <property type="component" value="Unassembled WGS sequence"/>
</dbReference>
<dbReference type="InterPro" id="IPR013767">
    <property type="entry name" value="PAS_fold"/>
</dbReference>
<dbReference type="RefSeq" id="WP_379904991.1">
    <property type="nucleotide sequence ID" value="NZ_JBHRTR010000036.1"/>
</dbReference>
<dbReference type="Pfam" id="PF02518">
    <property type="entry name" value="HATPase_c"/>
    <property type="match status" value="1"/>
</dbReference>
<dbReference type="Pfam" id="PF00512">
    <property type="entry name" value="HisKA"/>
    <property type="match status" value="1"/>
</dbReference>
<dbReference type="PANTHER" id="PTHR43711:SF26">
    <property type="entry name" value="SENSOR HISTIDINE KINASE RCSC"/>
    <property type="match status" value="1"/>
</dbReference>
<evidence type="ECO:0000256" key="1">
    <source>
        <dbReference type="ARBA" id="ARBA00000085"/>
    </source>
</evidence>
<keyword evidence="4" id="KW-0808">Transferase</keyword>
<evidence type="ECO:0000259" key="7">
    <source>
        <dbReference type="PROSITE" id="PS50109"/>
    </source>
</evidence>
<evidence type="ECO:0000256" key="2">
    <source>
        <dbReference type="ARBA" id="ARBA00012438"/>
    </source>
</evidence>
<evidence type="ECO:0000256" key="5">
    <source>
        <dbReference type="ARBA" id="ARBA00022777"/>
    </source>
</evidence>
<keyword evidence="10" id="KW-1185">Reference proteome</keyword>
<dbReference type="Gene3D" id="1.10.287.130">
    <property type="match status" value="1"/>
</dbReference>
<dbReference type="GO" id="GO:0005524">
    <property type="term" value="F:ATP binding"/>
    <property type="evidence" value="ECO:0007669"/>
    <property type="project" value="UniProtKB-KW"/>
</dbReference>
<dbReference type="InterPro" id="IPR004358">
    <property type="entry name" value="Sig_transdc_His_kin-like_C"/>
</dbReference>
<dbReference type="NCBIfam" id="TIGR00229">
    <property type="entry name" value="sensory_box"/>
    <property type="match status" value="1"/>
</dbReference>
<dbReference type="SUPFAM" id="SSF55785">
    <property type="entry name" value="PYP-like sensor domain (PAS domain)"/>
    <property type="match status" value="2"/>
</dbReference>
<dbReference type="CDD" id="cd00082">
    <property type="entry name" value="HisKA"/>
    <property type="match status" value="1"/>
</dbReference>